<evidence type="ECO:0000313" key="1">
    <source>
        <dbReference type="EMBL" id="CAD1543380.1"/>
    </source>
</evidence>
<proteinExistence type="predicted"/>
<gene>
    <name evidence="1" type="ORF">BBRV_LOCUS34848</name>
</gene>
<name>A0A6V7IVM5_9HYME</name>
<organism evidence="1">
    <name type="scientific">Bracon brevicornis</name>
    <dbReference type="NCBI Taxonomy" id="1563983"/>
    <lineage>
        <taxon>Eukaryota</taxon>
        <taxon>Metazoa</taxon>
        <taxon>Ecdysozoa</taxon>
        <taxon>Arthropoda</taxon>
        <taxon>Hexapoda</taxon>
        <taxon>Insecta</taxon>
        <taxon>Pterygota</taxon>
        <taxon>Neoptera</taxon>
        <taxon>Endopterygota</taxon>
        <taxon>Hymenoptera</taxon>
        <taxon>Apocrita</taxon>
        <taxon>Ichneumonoidea</taxon>
        <taxon>Braconidae</taxon>
        <taxon>Braconinae</taxon>
        <taxon>Bracon</taxon>
    </lineage>
</organism>
<accession>A0A6V7IVM5</accession>
<dbReference type="AlphaFoldDB" id="A0A6V7IVM5"/>
<dbReference type="EMBL" id="CADCXW020000012">
    <property type="protein sequence ID" value="CAD1543380.1"/>
    <property type="molecule type" value="Genomic_DNA"/>
</dbReference>
<sequence>MNIMYRRCQQDKKLLSAPVPLIRDTTIWNAIRLRKDLALAGITEISVDVGIMRIESIVDEKSRSIFVLIIEEKISDLSDLLLTNWSEYSGHLVSNLEF</sequence>
<protein>
    <submittedName>
        <fullName evidence="1">Uncharacterized protein</fullName>
    </submittedName>
</protein>
<reference evidence="1" key="1">
    <citation type="submission" date="2020-07" db="EMBL/GenBank/DDBJ databases">
        <authorList>
            <person name="Ferguson B K."/>
        </authorList>
    </citation>
    <scope>NUCLEOTIDE SEQUENCE</scope>
    <source>
        <strain evidence="1">L06</strain>
    </source>
</reference>